<organism evidence="2 3">
    <name type="scientific">Solanum tuberosum</name>
    <name type="common">Potato</name>
    <dbReference type="NCBI Taxonomy" id="4113"/>
    <lineage>
        <taxon>Eukaryota</taxon>
        <taxon>Viridiplantae</taxon>
        <taxon>Streptophyta</taxon>
        <taxon>Embryophyta</taxon>
        <taxon>Tracheophyta</taxon>
        <taxon>Spermatophyta</taxon>
        <taxon>Magnoliopsida</taxon>
        <taxon>eudicotyledons</taxon>
        <taxon>Gunneridae</taxon>
        <taxon>Pentapetalae</taxon>
        <taxon>asterids</taxon>
        <taxon>lamiids</taxon>
        <taxon>Solanales</taxon>
        <taxon>Solanaceae</taxon>
        <taxon>Solanoideae</taxon>
        <taxon>Solaneae</taxon>
        <taxon>Solanum</taxon>
    </lineage>
</organism>
<evidence type="ECO:0000256" key="1">
    <source>
        <dbReference type="SAM" id="MobiDB-lite"/>
    </source>
</evidence>
<name>A0ABQ7WEN6_SOLTU</name>
<accession>A0ABQ7WEN6</accession>
<evidence type="ECO:0000313" key="2">
    <source>
        <dbReference type="EMBL" id="KAH0778485.1"/>
    </source>
</evidence>
<protein>
    <submittedName>
        <fullName evidence="2">Uncharacterized protein</fullName>
    </submittedName>
</protein>
<feature type="compositionally biased region" description="Polar residues" evidence="1">
    <location>
        <begin position="7"/>
        <end position="27"/>
    </location>
</feature>
<sequence length="160" mass="18611">MMAKSAMKTQKSVSRNPNTSQLASPSPKNKICQRKFVIAKKRKSNRDYVNASMCLCVAYETLRASQEEFFKNRGGNEQEEENEVEKLDRDGESLIPRVQIVTRCLGDLSVRHNQVVEAADPKRKKEGEASKRRNRVEMGVSKKEKLKRWGVRRRRKRWCK</sequence>
<feature type="region of interest" description="Disordered" evidence="1">
    <location>
        <begin position="70"/>
        <end position="90"/>
    </location>
</feature>
<evidence type="ECO:0000313" key="3">
    <source>
        <dbReference type="Proteomes" id="UP000826656"/>
    </source>
</evidence>
<proteinExistence type="predicted"/>
<dbReference type="EMBL" id="JAIVGD010000002">
    <property type="protein sequence ID" value="KAH0778485.1"/>
    <property type="molecule type" value="Genomic_DNA"/>
</dbReference>
<reference evidence="2 3" key="1">
    <citation type="journal article" date="2021" name="bioRxiv">
        <title>Chromosome-scale and haplotype-resolved genome assembly of a tetraploid potato cultivar.</title>
        <authorList>
            <person name="Sun H."/>
            <person name="Jiao W.-B."/>
            <person name="Krause K."/>
            <person name="Campoy J.A."/>
            <person name="Goel M."/>
            <person name="Folz-Donahue K."/>
            <person name="Kukat C."/>
            <person name="Huettel B."/>
            <person name="Schneeberger K."/>
        </authorList>
    </citation>
    <scope>NUCLEOTIDE SEQUENCE [LARGE SCALE GENOMIC DNA]</scope>
    <source>
        <strain evidence="2">SolTubOtavaFocal</strain>
        <tissue evidence="2">Leaves</tissue>
    </source>
</reference>
<feature type="compositionally biased region" description="Basic and acidic residues" evidence="1">
    <location>
        <begin position="119"/>
        <end position="131"/>
    </location>
</feature>
<keyword evidence="3" id="KW-1185">Reference proteome</keyword>
<feature type="compositionally biased region" description="Basic residues" evidence="1">
    <location>
        <begin position="144"/>
        <end position="160"/>
    </location>
</feature>
<dbReference type="Proteomes" id="UP000826656">
    <property type="component" value="Unassembled WGS sequence"/>
</dbReference>
<feature type="region of interest" description="Disordered" evidence="1">
    <location>
        <begin position="118"/>
        <end position="160"/>
    </location>
</feature>
<comment type="caution">
    <text evidence="2">The sequence shown here is derived from an EMBL/GenBank/DDBJ whole genome shotgun (WGS) entry which is preliminary data.</text>
</comment>
<gene>
    <name evidence="2" type="ORF">KY290_004912</name>
</gene>
<feature type="region of interest" description="Disordered" evidence="1">
    <location>
        <begin position="1"/>
        <end position="28"/>
    </location>
</feature>